<evidence type="ECO:0000256" key="1">
    <source>
        <dbReference type="ARBA" id="ARBA00004651"/>
    </source>
</evidence>
<dbReference type="Proteomes" id="UP000254253">
    <property type="component" value="Unassembled WGS sequence"/>
</dbReference>
<dbReference type="InterPro" id="IPR000045">
    <property type="entry name" value="Prepilin_IV_endopep_pep"/>
</dbReference>
<evidence type="ECO:0000259" key="7">
    <source>
        <dbReference type="Pfam" id="PF01478"/>
    </source>
</evidence>
<evidence type="ECO:0000256" key="4">
    <source>
        <dbReference type="ARBA" id="ARBA00022989"/>
    </source>
</evidence>
<feature type="transmembrane region" description="Helical" evidence="6">
    <location>
        <begin position="6"/>
        <end position="24"/>
    </location>
</feature>
<evidence type="ECO:0000256" key="3">
    <source>
        <dbReference type="ARBA" id="ARBA00022692"/>
    </source>
</evidence>
<dbReference type="AlphaFoldDB" id="A0A380TVF6"/>
<sequence>MTLFISTLIAIMVCLLAVVCWTDLRSRLISNRVIMALLLVIIPFSYLMYGTLSWLPAVFCLVIGFVLFLLNVIGAGDVKLLAVLMLAVPSSFAIFFLFLTACSGLLIILIGWLFYRQTIREKGLPYGIAISTGFLTTLLLFN</sequence>
<dbReference type="Pfam" id="PF01478">
    <property type="entry name" value="Peptidase_A24"/>
    <property type="match status" value="1"/>
</dbReference>
<feature type="transmembrane region" description="Helical" evidence="6">
    <location>
        <begin position="124"/>
        <end position="141"/>
    </location>
</feature>
<feature type="transmembrane region" description="Helical" evidence="6">
    <location>
        <begin position="80"/>
        <end position="112"/>
    </location>
</feature>
<organism evidence="8 9">
    <name type="scientific">Actinobacillus lignieresii</name>
    <dbReference type="NCBI Taxonomy" id="720"/>
    <lineage>
        <taxon>Bacteria</taxon>
        <taxon>Pseudomonadati</taxon>
        <taxon>Pseudomonadota</taxon>
        <taxon>Gammaproteobacteria</taxon>
        <taxon>Pasteurellales</taxon>
        <taxon>Pasteurellaceae</taxon>
        <taxon>Actinobacillus</taxon>
    </lineage>
</organism>
<dbReference type="RefSeq" id="WP_164550506.1">
    <property type="nucleotide sequence ID" value="NZ_LR134169.1"/>
</dbReference>
<feature type="transmembrane region" description="Helical" evidence="6">
    <location>
        <begin position="54"/>
        <end position="73"/>
    </location>
</feature>
<evidence type="ECO:0000256" key="5">
    <source>
        <dbReference type="ARBA" id="ARBA00023136"/>
    </source>
</evidence>
<keyword evidence="5 6" id="KW-0472">Membrane</keyword>
<feature type="domain" description="Prepilin type IV endopeptidase peptidase" evidence="7">
    <location>
        <begin position="11"/>
        <end position="108"/>
    </location>
</feature>
<proteinExistence type="predicted"/>
<accession>A0A380TVF6</accession>
<evidence type="ECO:0000256" key="6">
    <source>
        <dbReference type="SAM" id="Phobius"/>
    </source>
</evidence>
<evidence type="ECO:0000256" key="2">
    <source>
        <dbReference type="ARBA" id="ARBA00022475"/>
    </source>
</evidence>
<keyword evidence="9" id="KW-1185">Reference proteome</keyword>
<protein>
    <submittedName>
        <fullName evidence="8">Flp operon protein B</fullName>
    </submittedName>
</protein>
<keyword evidence="2" id="KW-1003">Cell membrane</keyword>
<evidence type="ECO:0000313" key="8">
    <source>
        <dbReference type="EMBL" id="SUT92426.1"/>
    </source>
</evidence>
<dbReference type="GO" id="GO:0004190">
    <property type="term" value="F:aspartic-type endopeptidase activity"/>
    <property type="evidence" value="ECO:0007669"/>
    <property type="project" value="InterPro"/>
</dbReference>
<dbReference type="InterPro" id="IPR052218">
    <property type="entry name" value="Preflagellin_Peptidase"/>
</dbReference>
<keyword evidence="3 6" id="KW-0812">Transmembrane</keyword>
<comment type="subcellular location">
    <subcellularLocation>
        <location evidence="1">Cell membrane</location>
        <topology evidence="1">Multi-pass membrane protein</topology>
    </subcellularLocation>
</comment>
<dbReference type="EMBL" id="UFRN01000002">
    <property type="protein sequence ID" value="SUT92426.1"/>
    <property type="molecule type" value="Genomic_DNA"/>
</dbReference>
<name>A0A380TVF6_ACTLI</name>
<dbReference type="GO" id="GO:0005886">
    <property type="term" value="C:plasma membrane"/>
    <property type="evidence" value="ECO:0007669"/>
    <property type="project" value="UniProtKB-SubCell"/>
</dbReference>
<keyword evidence="4 6" id="KW-1133">Transmembrane helix</keyword>
<feature type="transmembrane region" description="Helical" evidence="6">
    <location>
        <begin position="31"/>
        <end position="48"/>
    </location>
</feature>
<gene>
    <name evidence="8" type="primary">tadV</name>
    <name evidence="8" type="ORF">NCTC4191_00813</name>
</gene>
<dbReference type="PANTHER" id="PTHR36506:SF1">
    <property type="entry name" value="PREFLAGELLIN PEPTIDASE"/>
    <property type="match status" value="1"/>
</dbReference>
<reference evidence="8 9" key="1">
    <citation type="submission" date="2018-06" db="EMBL/GenBank/DDBJ databases">
        <authorList>
            <consortium name="Pathogen Informatics"/>
            <person name="Doyle S."/>
        </authorList>
    </citation>
    <scope>NUCLEOTIDE SEQUENCE [LARGE SCALE GENOMIC DNA]</scope>
    <source>
        <strain evidence="8 9">NCTC4191</strain>
    </source>
</reference>
<dbReference type="Gene3D" id="1.20.120.1220">
    <property type="match status" value="1"/>
</dbReference>
<dbReference type="PANTHER" id="PTHR36506">
    <property type="entry name" value="PREFLAGELLIN PEPTIDASE"/>
    <property type="match status" value="1"/>
</dbReference>
<evidence type="ECO:0000313" key="9">
    <source>
        <dbReference type="Proteomes" id="UP000254253"/>
    </source>
</evidence>